<proteinExistence type="predicted"/>
<dbReference type="EMBL" id="CAFBMC010000045">
    <property type="protein sequence ID" value="CAB4900503.1"/>
    <property type="molecule type" value="Genomic_DNA"/>
</dbReference>
<evidence type="ECO:0000256" key="1">
    <source>
        <dbReference type="SAM" id="MobiDB-lite"/>
    </source>
</evidence>
<name>A0A6J7G8X5_9ZZZZ</name>
<feature type="transmembrane region" description="Helical" evidence="2">
    <location>
        <begin position="93"/>
        <end position="110"/>
    </location>
</feature>
<organism evidence="3">
    <name type="scientific">freshwater metagenome</name>
    <dbReference type="NCBI Taxonomy" id="449393"/>
    <lineage>
        <taxon>unclassified sequences</taxon>
        <taxon>metagenomes</taxon>
        <taxon>ecological metagenomes</taxon>
    </lineage>
</organism>
<feature type="transmembrane region" description="Helical" evidence="2">
    <location>
        <begin position="130"/>
        <end position="152"/>
    </location>
</feature>
<protein>
    <submittedName>
        <fullName evidence="3">Unannotated protein</fullName>
    </submittedName>
</protein>
<dbReference type="Pfam" id="PF11361">
    <property type="entry name" value="DUF3159"/>
    <property type="match status" value="1"/>
</dbReference>
<feature type="region of interest" description="Disordered" evidence="1">
    <location>
        <begin position="1"/>
        <end position="23"/>
    </location>
</feature>
<evidence type="ECO:0000313" key="3">
    <source>
        <dbReference type="EMBL" id="CAB4900503.1"/>
    </source>
</evidence>
<feature type="transmembrane region" description="Helical" evidence="2">
    <location>
        <begin position="198"/>
        <end position="219"/>
    </location>
</feature>
<feature type="transmembrane region" description="Helical" evidence="2">
    <location>
        <begin position="46"/>
        <end position="64"/>
    </location>
</feature>
<dbReference type="InterPro" id="IPR016566">
    <property type="entry name" value="UCP010219"/>
</dbReference>
<sequence length="234" mass="25977">MPRPDHQSDHQPEHEHEHELHLEHESVEDIKIETVLLEKAIGGWRGIIDSGVPTLVFVVAYLVTSQNLSQSVIAALVSGAVIAAWRILRKEPLTQIGAGFVGVLVSAGFAKYTGKAQDFYLPGLFTNLAYGSAFLISVLIRWPLIGVFLGFFTNQGTAWRKIPEQRRVLAAATWIWVAVFIGRLIVQVPLYLTESVAALGIVKIVMGWPMFLAAAYFTYRVLEPTYKAMRASCK</sequence>
<dbReference type="PIRSF" id="PIRSF010219">
    <property type="entry name" value="UCP010219"/>
    <property type="match status" value="1"/>
</dbReference>
<keyword evidence="2" id="KW-0472">Membrane</keyword>
<feature type="transmembrane region" description="Helical" evidence="2">
    <location>
        <begin position="70"/>
        <end position="88"/>
    </location>
</feature>
<dbReference type="AlphaFoldDB" id="A0A6J7G8X5"/>
<evidence type="ECO:0000256" key="2">
    <source>
        <dbReference type="SAM" id="Phobius"/>
    </source>
</evidence>
<keyword evidence="2" id="KW-0812">Transmembrane</keyword>
<feature type="transmembrane region" description="Helical" evidence="2">
    <location>
        <begin position="173"/>
        <end position="192"/>
    </location>
</feature>
<accession>A0A6J7G8X5</accession>
<keyword evidence="2" id="KW-1133">Transmembrane helix</keyword>
<gene>
    <name evidence="3" type="ORF">UFOPK3495_00927</name>
</gene>
<reference evidence="3" key="1">
    <citation type="submission" date="2020-05" db="EMBL/GenBank/DDBJ databases">
        <authorList>
            <person name="Chiriac C."/>
            <person name="Salcher M."/>
            <person name="Ghai R."/>
            <person name="Kavagutti S V."/>
        </authorList>
    </citation>
    <scope>NUCLEOTIDE SEQUENCE</scope>
</reference>